<feature type="transmembrane region" description="Helical" evidence="1">
    <location>
        <begin position="65"/>
        <end position="83"/>
    </location>
</feature>
<keyword evidence="1" id="KW-1133">Transmembrane helix</keyword>
<keyword evidence="1" id="KW-0472">Membrane</keyword>
<evidence type="ECO:0000313" key="3">
    <source>
        <dbReference type="Proteomes" id="UP001617213"/>
    </source>
</evidence>
<evidence type="ECO:0000256" key="1">
    <source>
        <dbReference type="SAM" id="Phobius"/>
    </source>
</evidence>
<comment type="caution">
    <text evidence="2">The sequence shown here is derived from an EMBL/GenBank/DDBJ whole genome shotgun (WGS) entry which is preliminary data.</text>
</comment>
<keyword evidence="3" id="KW-1185">Reference proteome</keyword>
<keyword evidence="1" id="KW-0812">Transmembrane</keyword>
<evidence type="ECO:0000313" key="2">
    <source>
        <dbReference type="EMBL" id="MFJ2677701.1"/>
    </source>
</evidence>
<protein>
    <submittedName>
        <fullName evidence="2">Uncharacterized protein</fullName>
    </submittedName>
</protein>
<dbReference type="Proteomes" id="UP001617213">
    <property type="component" value="Unassembled WGS sequence"/>
</dbReference>
<reference evidence="2 3" key="1">
    <citation type="submission" date="2024-10" db="EMBL/GenBank/DDBJ databases">
        <title>The Natural Products Discovery Center: Release of the First 8490 Sequenced Strains for Exploring Actinobacteria Biosynthetic Diversity.</title>
        <authorList>
            <person name="Kalkreuter E."/>
            <person name="Kautsar S.A."/>
            <person name="Yang D."/>
            <person name="Bader C.D."/>
            <person name="Teijaro C.N."/>
            <person name="Fluegel L."/>
            <person name="Davis C.M."/>
            <person name="Simpson J.R."/>
            <person name="Lauterbach L."/>
            <person name="Steele A.D."/>
            <person name="Gui C."/>
            <person name="Meng S."/>
            <person name="Li G."/>
            <person name="Viehrig K."/>
            <person name="Ye F."/>
            <person name="Su P."/>
            <person name="Kiefer A.F."/>
            <person name="Nichols A."/>
            <person name="Cepeda A.J."/>
            <person name="Yan W."/>
            <person name="Fan B."/>
            <person name="Jiang Y."/>
            <person name="Adhikari A."/>
            <person name="Zheng C.-J."/>
            <person name="Schuster L."/>
            <person name="Cowan T.M."/>
            <person name="Smanski M.J."/>
            <person name="Chevrette M.G."/>
            <person name="De Carvalho L.P.S."/>
            <person name="Shen B."/>
        </authorList>
    </citation>
    <scope>NUCLEOTIDE SEQUENCE [LARGE SCALE GENOMIC DNA]</scope>
    <source>
        <strain evidence="2 3">NPDC087581</strain>
    </source>
</reference>
<proteinExistence type="predicted"/>
<name>A0ABW8DX94_9PSED</name>
<dbReference type="EMBL" id="JBIUWZ010000006">
    <property type="protein sequence ID" value="MFJ2677701.1"/>
    <property type="molecule type" value="Genomic_DNA"/>
</dbReference>
<sequence length="168" mass="18633">MKPLDTHAPKHADTAITRLKLKDQLAVDPFKGLALLESTLLCLVTTALMLFVAQSVGITDTFKSNVLYSGTLGACIGATYWIYHDAALSEWSIARHISPTALQNAMLALKYSETQEGVYYPKKRMFTPFHRCDSERITLTTLDGGTRFAGPYFKLKALSARLMEQEGI</sequence>
<dbReference type="RefSeq" id="WP_032885901.1">
    <property type="nucleotide sequence ID" value="NZ_JBIUWZ010000006.1"/>
</dbReference>
<gene>
    <name evidence="2" type="ORF">ACIOWJ_06330</name>
</gene>
<accession>A0ABW8DX94</accession>
<feature type="transmembrane region" description="Helical" evidence="1">
    <location>
        <begin position="33"/>
        <end position="53"/>
    </location>
</feature>
<organism evidence="2 3">
    <name type="scientific">Pseudomonas sivasensis</name>
    <dbReference type="NCBI Taxonomy" id="1880678"/>
    <lineage>
        <taxon>Bacteria</taxon>
        <taxon>Pseudomonadati</taxon>
        <taxon>Pseudomonadota</taxon>
        <taxon>Gammaproteobacteria</taxon>
        <taxon>Pseudomonadales</taxon>
        <taxon>Pseudomonadaceae</taxon>
        <taxon>Pseudomonas</taxon>
    </lineage>
</organism>